<proteinExistence type="predicted"/>
<protein>
    <submittedName>
        <fullName evidence="4">TLDc domain</fullName>
    </submittedName>
</protein>
<feature type="compositionally biased region" description="Polar residues" evidence="1">
    <location>
        <begin position="375"/>
        <end position="396"/>
    </location>
</feature>
<feature type="compositionally biased region" description="Gly residues" evidence="1">
    <location>
        <begin position="78"/>
        <end position="304"/>
    </location>
</feature>
<keyword evidence="5" id="KW-1185">Reference proteome</keyword>
<dbReference type="EMBL" id="JAEFBJ010000008">
    <property type="protein sequence ID" value="KAG7583501.1"/>
    <property type="molecule type" value="Genomic_DNA"/>
</dbReference>
<dbReference type="Pfam" id="PF07534">
    <property type="entry name" value="TLD"/>
    <property type="match status" value="1"/>
</dbReference>
<evidence type="ECO:0000313" key="4">
    <source>
        <dbReference type="EMBL" id="KAG7583501.1"/>
    </source>
</evidence>
<dbReference type="OrthoDB" id="26679at2759"/>
<feature type="region of interest" description="Disordered" evidence="1">
    <location>
        <begin position="373"/>
        <end position="396"/>
    </location>
</feature>
<dbReference type="PANTHER" id="PTHR23354:SF74">
    <property type="entry name" value="TLD-DOMAIN CONTAINING NUCLEOLAR PROTEIN"/>
    <property type="match status" value="1"/>
</dbReference>
<dbReference type="PANTHER" id="PTHR23354">
    <property type="entry name" value="NUCLEOLAR PROTEIN 7/ESTROGEN RECEPTOR COACTIVATOR-RELATED"/>
    <property type="match status" value="1"/>
</dbReference>
<gene>
    <name evidence="4" type="ORF">ISN44_As08g030090</name>
</gene>
<organism evidence="4 5">
    <name type="scientific">Arabidopsis suecica</name>
    <name type="common">Swedish thale-cress</name>
    <name type="synonym">Cardaminopsis suecica</name>
    <dbReference type="NCBI Taxonomy" id="45249"/>
    <lineage>
        <taxon>Eukaryota</taxon>
        <taxon>Viridiplantae</taxon>
        <taxon>Streptophyta</taxon>
        <taxon>Embryophyta</taxon>
        <taxon>Tracheophyta</taxon>
        <taxon>Spermatophyta</taxon>
        <taxon>Magnoliopsida</taxon>
        <taxon>eudicotyledons</taxon>
        <taxon>Gunneridae</taxon>
        <taxon>Pentapetalae</taxon>
        <taxon>rosids</taxon>
        <taxon>malvids</taxon>
        <taxon>Brassicales</taxon>
        <taxon>Brassicaceae</taxon>
        <taxon>Camelineae</taxon>
        <taxon>Arabidopsis</taxon>
    </lineage>
</organism>
<evidence type="ECO:0000256" key="2">
    <source>
        <dbReference type="SAM" id="SignalP"/>
    </source>
</evidence>
<feature type="region of interest" description="Disordered" evidence="1">
    <location>
        <begin position="66"/>
        <end position="304"/>
    </location>
</feature>
<dbReference type="AlphaFoldDB" id="A0A8T2BHZ8"/>
<dbReference type="PROSITE" id="PS51886">
    <property type="entry name" value="TLDC"/>
    <property type="match status" value="1"/>
</dbReference>
<keyword evidence="2" id="KW-0732">Signal</keyword>
<feature type="signal peptide" evidence="2">
    <location>
        <begin position="1"/>
        <end position="20"/>
    </location>
</feature>
<evidence type="ECO:0000259" key="3">
    <source>
        <dbReference type="PROSITE" id="PS51886"/>
    </source>
</evidence>
<evidence type="ECO:0000256" key="1">
    <source>
        <dbReference type="SAM" id="MobiDB-lite"/>
    </source>
</evidence>
<dbReference type="Proteomes" id="UP000694251">
    <property type="component" value="Chromosome 8"/>
</dbReference>
<feature type="domain" description="TLDc" evidence="3">
    <location>
        <begin position="487"/>
        <end position="650"/>
    </location>
</feature>
<sequence>MKMNSRALIVWFLLLSAVFAITVVAVDDTKQVGENQVEESKSTCKYGNCAHDGEIPFVEVDEVLGGEEEESKSDQVGIGRGQGGYKGGGGGQGGQKGGGGGQGGQKGGGGGQGGQKGGGGGQGGQKGGGGGQGGQKGGGGGQGGQKGGGQGGQKGGGGGQGGQKGGGGGGGQGGQKGGGGGQGGQKGGGGQGGQKGGGGQGGQKGGGGQGGQKGGGQGGQKGGGGGGQGGGGGGHKGGGGGQGGHKGGGGGHVGGGGRGGGGHGGGHVGGGGRGGGGGGHGGSKGGGGRGGGGGGGSGRGGGGGGGGIVAQNNYSQISPSPSIWLLCRSIFLFPLPTDNSIHIIHLRSKTSFSDHTMHALKDKVSQKLSNLFADSPSQSASPRYSNSDSPKARLNSSVGKSLSSYFSFVVPQSGNDDDSEPCPPLPIRTESYESIENCKSGNGHDQAETFKESDKDCELRVSAKVEESGNDYFLGVKQMRELTEGSVFITANLCEFLHASLPNIVRGCKWILLYSTLKHGISLRTLLRRSGELPGPCLLVAGDKKGAVFGALLECPLRPTPKRKYQGTSQTFLFTTIYGEPRIFRPTGANRYYLMCMNEFLAFGGGGNFALCLDEDLLKATSGPSETFGNECLASSTEFELKNVELWGFAHASQYISS</sequence>
<feature type="chain" id="PRO_5035713230" evidence="2">
    <location>
        <begin position="21"/>
        <end position="658"/>
    </location>
</feature>
<dbReference type="SMART" id="SM00584">
    <property type="entry name" value="TLDc"/>
    <property type="match status" value="1"/>
</dbReference>
<comment type="caution">
    <text evidence="4">The sequence shown here is derived from an EMBL/GenBank/DDBJ whole genome shotgun (WGS) entry which is preliminary data.</text>
</comment>
<accession>A0A8T2BHZ8</accession>
<dbReference type="InterPro" id="IPR006571">
    <property type="entry name" value="TLDc_dom"/>
</dbReference>
<reference evidence="4 5" key="1">
    <citation type="submission" date="2020-12" db="EMBL/GenBank/DDBJ databases">
        <title>Concerted genomic and epigenomic changes stabilize Arabidopsis allopolyploids.</title>
        <authorList>
            <person name="Chen Z."/>
        </authorList>
    </citation>
    <scope>NUCLEOTIDE SEQUENCE [LARGE SCALE GENOMIC DNA]</scope>
    <source>
        <strain evidence="4">As9502</strain>
        <tissue evidence="4">Leaf</tissue>
    </source>
</reference>
<name>A0A8T2BHZ8_ARASU</name>
<evidence type="ECO:0000313" key="5">
    <source>
        <dbReference type="Proteomes" id="UP000694251"/>
    </source>
</evidence>